<dbReference type="EMBL" id="JAFNEN010000219">
    <property type="protein sequence ID" value="KAG8189243.1"/>
    <property type="molecule type" value="Genomic_DNA"/>
</dbReference>
<gene>
    <name evidence="2" type="ORF">JTE90_013771</name>
</gene>
<accession>A0AAV6V0A2</accession>
<proteinExistence type="predicted"/>
<evidence type="ECO:0000313" key="2">
    <source>
        <dbReference type="EMBL" id="KAG8189243.1"/>
    </source>
</evidence>
<protein>
    <submittedName>
        <fullName evidence="2">Uncharacterized protein</fullName>
    </submittedName>
</protein>
<feature type="chain" id="PRO_5043406287" evidence="1">
    <location>
        <begin position="19"/>
        <end position="187"/>
    </location>
</feature>
<keyword evidence="3" id="KW-1185">Reference proteome</keyword>
<evidence type="ECO:0000256" key="1">
    <source>
        <dbReference type="SAM" id="SignalP"/>
    </source>
</evidence>
<comment type="caution">
    <text evidence="2">The sequence shown here is derived from an EMBL/GenBank/DDBJ whole genome shotgun (WGS) entry which is preliminary data.</text>
</comment>
<dbReference type="AlphaFoldDB" id="A0AAV6V0A2"/>
<keyword evidence="1" id="KW-0732">Signal</keyword>
<feature type="signal peptide" evidence="1">
    <location>
        <begin position="1"/>
        <end position="18"/>
    </location>
</feature>
<reference evidence="2 3" key="1">
    <citation type="journal article" date="2022" name="Nat. Ecol. Evol.">
        <title>A masculinizing supergene underlies an exaggerated male reproductive morph in a spider.</title>
        <authorList>
            <person name="Hendrickx F."/>
            <person name="De Corte Z."/>
            <person name="Sonet G."/>
            <person name="Van Belleghem S.M."/>
            <person name="Kostlbacher S."/>
            <person name="Vangestel C."/>
        </authorList>
    </citation>
    <scope>NUCLEOTIDE SEQUENCE [LARGE SCALE GENOMIC DNA]</scope>
    <source>
        <strain evidence="2">W744_W776</strain>
    </source>
</reference>
<evidence type="ECO:0000313" key="3">
    <source>
        <dbReference type="Proteomes" id="UP000827092"/>
    </source>
</evidence>
<dbReference type="Proteomes" id="UP000827092">
    <property type="component" value="Unassembled WGS sequence"/>
</dbReference>
<organism evidence="2 3">
    <name type="scientific">Oedothorax gibbosus</name>
    <dbReference type="NCBI Taxonomy" id="931172"/>
    <lineage>
        <taxon>Eukaryota</taxon>
        <taxon>Metazoa</taxon>
        <taxon>Ecdysozoa</taxon>
        <taxon>Arthropoda</taxon>
        <taxon>Chelicerata</taxon>
        <taxon>Arachnida</taxon>
        <taxon>Araneae</taxon>
        <taxon>Araneomorphae</taxon>
        <taxon>Entelegynae</taxon>
        <taxon>Araneoidea</taxon>
        <taxon>Linyphiidae</taxon>
        <taxon>Erigoninae</taxon>
        <taxon>Oedothorax</taxon>
    </lineage>
</organism>
<name>A0AAV6V0A2_9ARAC</name>
<sequence length="187" mass="21372">MNLLMALTLLKTVWFVSCEVNPFEDYEEALAECNEAFHCKINNPQLVMDVNLSGGPEFTKMNIKWMREIGHYDVPYDGSVEFFGNYSKHFCALPKEEKGEMNKKYFDVGYEFYMENCANTKSEECVRFMNFLWENQEAGMQIIAQGHCLEVAKLLPLPEEMKQMAEVTSKAVNAAKDALASVTNVFG</sequence>